<evidence type="ECO:0000313" key="9">
    <source>
        <dbReference type="Proteomes" id="UP000054321"/>
    </source>
</evidence>
<accession>A0A0C3GSE7</accession>
<organism evidence="8 9">
    <name type="scientific">Oidiodendron maius (strain Zn)</name>
    <dbReference type="NCBI Taxonomy" id="913774"/>
    <lineage>
        <taxon>Eukaryota</taxon>
        <taxon>Fungi</taxon>
        <taxon>Dikarya</taxon>
        <taxon>Ascomycota</taxon>
        <taxon>Pezizomycotina</taxon>
        <taxon>Leotiomycetes</taxon>
        <taxon>Leotiomycetes incertae sedis</taxon>
        <taxon>Myxotrichaceae</taxon>
        <taxon>Oidiodendron</taxon>
    </lineage>
</organism>
<dbReference type="STRING" id="913774.A0A0C3GSE7"/>
<evidence type="ECO:0000256" key="2">
    <source>
        <dbReference type="ARBA" id="ARBA00022723"/>
    </source>
</evidence>
<dbReference type="PANTHER" id="PTHR11709:SF394">
    <property type="entry name" value="FI03373P-RELATED"/>
    <property type="match status" value="1"/>
</dbReference>
<evidence type="ECO:0000259" key="7">
    <source>
        <dbReference type="Pfam" id="PF07732"/>
    </source>
</evidence>
<dbReference type="InterPro" id="IPR008972">
    <property type="entry name" value="Cupredoxin"/>
</dbReference>
<feature type="domain" description="Plastocyanin-like" evidence="7">
    <location>
        <begin position="25"/>
        <end position="140"/>
    </location>
</feature>
<dbReference type="InterPro" id="IPR001117">
    <property type="entry name" value="Cu-oxidase_2nd"/>
</dbReference>
<dbReference type="SUPFAM" id="SSF49503">
    <property type="entry name" value="Cupredoxins"/>
    <property type="match status" value="3"/>
</dbReference>
<dbReference type="InterPro" id="IPR011706">
    <property type="entry name" value="Cu-oxidase_C"/>
</dbReference>
<dbReference type="Gene3D" id="2.60.40.420">
    <property type="entry name" value="Cupredoxins - blue copper proteins"/>
    <property type="match status" value="3"/>
</dbReference>
<dbReference type="OrthoDB" id="2121828at2759"/>
<feature type="domain" description="Plastocyanin-like" evidence="5">
    <location>
        <begin position="149"/>
        <end position="299"/>
    </location>
</feature>
<evidence type="ECO:0000256" key="4">
    <source>
        <dbReference type="ARBA" id="ARBA00023008"/>
    </source>
</evidence>
<reference evidence="8 9" key="1">
    <citation type="submission" date="2014-04" db="EMBL/GenBank/DDBJ databases">
        <authorList>
            <consortium name="DOE Joint Genome Institute"/>
            <person name="Kuo A."/>
            <person name="Martino E."/>
            <person name="Perotto S."/>
            <person name="Kohler A."/>
            <person name="Nagy L.G."/>
            <person name="Floudas D."/>
            <person name="Copeland A."/>
            <person name="Barry K.W."/>
            <person name="Cichocki N."/>
            <person name="Veneault-Fourrey C."/>
            <person name="LaButti K."/>
            <person name="Lindquist E.A."/>
            <person name="Lipzen A."/>
            <person name="Lundell T."/>
            <person name="Morin E."/>
            <person name="Murat C."/>
            <person name="Sun H."/>
            <person name="Tunlid A."/>
            <person name="Henrissat B."/>
            <person name="Grigoriev I.V."/>
            <person name="Hibbett D.S."/>
            <person name="Martin F."/>
            <person name="Nordberg H.P."/>
            <person name="Cantor M.N."/>
            <person name="Hua S.X."/>
        </authorList>
    </citation>
    <scope>NUCLEOTIDE SEQUENCE [LARGE SCALE GENOMIC DNA]</scope>
    <source>
        <strain evidence="8 9">Zn</strain>
    </source>
</reference>
<dbReference type="InterPro" id="IPR002355">
    <property type="entry name" value="Cu_oxidase_Cu_BS"/>
</dbReference>
<dbReference type="PROSITE" id="PS00080">
    <property type="entry name" value="MULTICOPPER_OXIDASE2"/>
    <property type="match status" value="1"/>
</dbReference>
<feature type="non-terminal residue" evidence="8">
    <location>
        <position position="568"/>
    </location>
</feature>
<dbReference type="GO" id="GO:0016491">
    <property type="term" value="F:oxidoreductase activity"/>
    <property type="evidence" value="ECO:0007669"/>
    <property type="project" value="UniProtKB-KW"/>
</dbReference>
<protein>
    <submittedName>
        <fullName evidence="8">Multicopper oxidase</fullName>
    </submittedName>
</protein>
<dbReference type="InterPro" id="IPR045087">
    <property type="entry name" value="Cu-oxidase_fam"/>
</dbReference>
<dbReference type="PANTHER" id="PTHR11709">
    <property type="entry name" value="MULTI-COPPER OXIDASE"/>
    <property type="match status" value="1"/>
</dbReference>
<dbReference type="PROSITE" id="PS00079">
    <property type="entry name" value="MULTICOPPER_OXIDASE1"/>
    <property type="match status" value="1"/>
</dbReference>
<dbReference type="GO" id="GO:0005507">
    <property type="term" value="F:copper ion binding"/>
    <property type="evidence" value="ECO:0007669"/>
    <property type="project" value="InterPro"/>
</dbReference>
<keyword evidence="3" id="KW-0560">Oxidoreductase</keyword>
<dbReference type="InterPro" id="IPR011707">
    <property type="entry name" value="Cu-oxidase-like_N"/>
</dbReference>
<evidence type="ECO:0000313" key="8">
    <source>
        <dbReference type="EMBL" id="KIM98985.1"/>
    </source>
</evidence>
<dbReference type="Proteomes" id="UP000054321">
    <property type="component" value="Unassembled WGS sequence"/>
</dbReference>
<dbReference type="HOGENOM" id="CLU_006504_8_3_1"/>
<feature type="non-terminal residue" evidence="8">
    <location>
        <position position="1"/>
    </location>
</feature>
<sequence length="568" mass="62833">LGLAKAATTQIHDASFVPDAVLRITATNLAQSCLPPKWTVLVNGTAPGPELRLQERKTYWIRVYNDMTDNNLTMHWHGLTQGAAPFSDGSPSASQWPLPPSHFFDYELSIPSGMAGSYYYHSHVGFQSVSASGPLIIEDPVQPFPYDDEKIIYLQDLFVKNDTTIEQGLAARYNWSWSGESAMVLVNGKGGGSANGTACNASLSIIDVEPGKTYRLRFIGATALTFASLAIEDHLLTIIQADGSYTQPHETSFLQITTGQRFDVLIHTHSAPLKSQYTIQIESRERPTVTRGFAILNYGVKPANPVYPPADPPLTLPPTSTSFLEYELRPFRQSDINNFPTAAEVTRRVIMTVHQHALPGQGGQLIWLENNFSWTEDVPKEPYLVSLYKDDGVEFPSMERALKNNGLDLVSGAFPAEIGEVLEIVIQNTGADSGGLDTHPWHAHGSHYYDIGSGSGTYNAAMNEVRLIGMQPVKRDTTVLYRYATSTTNGTGAGWRAWRLRVTEPGVWMIHCHILQHMLMGMQTVWVMGNETELLDKVPRPEVEGYLTYGGNVYGNATHWPEVVQYSD</sequence>
<dbReference type="InterPro" id="IPR033138">
    <property type="entry name" value="Cu_oxidase_CS"/>
</dbReference>
<dbReference type="Pfam" id="PF07731">
    <property type="entry name" value="Cu-oxidase_2"/>
    <property type="match status" value="1"/>
</dbReference>
<gene>
    <name evidence="8" type="ORF">OIDMADRAFT_65681</name>
</gene>
<evidence type="ECO:0000259" key="6">
    <source>
        <dbReference type="Pfam" id="PF07731"/>
    </source>
</evidence>
<dbReference type="InterPro" id="IPR017762">
    <property type="entry name" value="Multicopper_oxidase_fun"/>
</dbReference>
<feature type="domain" description="Plastocyanin-like" evidence="6">
    <location>
        <begin position="412"/>
        <end position="528"/>
    </location>
</feature>
<evidence type="ECO:0000259" key="5">
    <source>
        <dbReference type="Pfam" id="PF00394"/>
    </source>
</evidence>
<dbReference type="InterPro" id="IPR035666">
    <property type="entry name" value="MCO_CuRO_3"/>
</dbReference>
<evidence type="ECO:0000256" key="3">
    <source>
        <dbReference type="ARBA" id="ARBA00023002"/>
    </source>
</evidence>
<dbReference type="InParanoid" id="A0A0C3GSE7"/>
<proteinExistence type="inferred from homology"/>
<dbReference type="AlphaFoldDB" id="A0A0C3GSE7"/>
<dbReference type="NCBIfam" id="TIGR03390">
    <property type="entry name" value="ascorbOXfungal"/>
    <property type="match status" value="1"/>
</dbReference>
<keyword evidence="9" id="KW-1185">Reference proteome</keyword>
<reference evidence="9" key="2">
    <citation type="submission" date="2015-01" db="EMBL/GenBank/DDBJ databases">
        <title>Evolutionary Origins and Diversification of the Mycorrhizal Mutualists.</title>
        <authorList>
            <consortium name="DOE Joint Genome Institute"/>
            <consortium name="Mycorrhizal Genomics Consortium"/>
            <person name="Kohler A."/>
            <person name="Kuo A."/>
            <person name="Nagy L.G."/>
            <person name="Floudas D."/>
            <person name="Copeland A."/>
            <person name="Barry K.W."/>
            <person name="Cichocki N."/>
            <person name="Veneault-Fourrey C."/>
            <person name="LaButti K."/>
            <person name="Lindquist E.A."/>
            <person name="Lipzen A."/>
            <person name="Lundell T."/>
            <person name="Morin E."/>
            <person name="Murat C."/>
            <person name="Riley R."/>
            <person name="Ohm R."/>
            <person name="Sun H."/>
            <person name="Tunlid A."/>
            <person name="Henrissat B."/>
            <person name="Grigoriev I.V."/>
            <person name="Hibbett D.S."/>
            <person name="Martin F."/>
        </authorList>
    </citation>
    <scope>NUCLEOTIDE SEQUENCE [LARGE SCALE GENOMIC DNA]</scope>
    <source>
        <strain evidence="9">Zn</strain>
    </source>
</reference>
<comment type="similarity">
    <text evidence="1">Belongs to the multicopper oxidase family.</text>
</comment>
<dbReference type="Pfam" id="PF00394">
    <property type="entry name" value="Cu-oxidase"/>
    <property type="match status" value="1"/>
</dbReference>
<keyword evidence="2" id="KW-0479">Metal-binding</keyword>
<dbReference type="Pfam" id="PF07732">
    <property type="entry name" value="Cu-oxidase_3"/>
    <property type="match status" value="1"/>
</dbReference>
<dbReference type="EMBL" id="KN832879">
    <property type="protein sequence ID" value="KIM98985.1"/>
    <property type="molecule type" value="Genomic_DNA"/>
</dbReference>
<dbReference type="CDD" id="cd13895">
    <property type="entry name" value="CuRO_3_AAO_like_2"/>
    <property type="match status" value="1"/>
</dbReference>
<evidence type="ECO:0000256" key="1">
    <source>
        <dbReference type="ARBA" id="ARBA00010609"/>
    </source>
</evidence>
<keyword evidence="4" id="KW-0186">Copper</keyword>
<name>A0A0C3GSE7_OIDMZ</name>